<dbReference type="InterPro" id="IPR026960">
    <property type="entry name" value="RVT-Znf"/>
</dbReference>
<dbReference type="Proteomes" id="UP001497516">
    <property type="component" value="Chromosome 3"/>
</dbReference>
<evidence type="ECO:0000313" key="2">
    <source>
        <dbReference type="EMBL" id="CAL1377510.1"/>
    </source>
</evidence>
<dbReference type="EMBL" id="OZ034816">
    <property type="protein sequence ID" value="CAL1377510.1"/>
    <property type="molecule type" value="Genomic_DNA"/>
</dbReference>
<dbReference type="Pfam" id="PF13966">
    <property type="entry name" value="zf-RVT"/>
    <property type="match status" value="1"/>
</dbReference>
<sequence>MGFRRLEHFNQALLAKIGWRILEEPQSLIAQVYKGKYFPSGTFLTAQARSCPSWGWQSILFGHQLLESGLRWQIGNCQKAPLLTSSWIPQQHPLHPVYNPCVVPDGEGLKVEEVIQQGEGRWDDKKLSQWFDPVTCKAIKTIPLSRQNIEDKLIWHPTSDGIFTVKSSYYVAVNLDRQNGRWRALASWMDKPELEADIPPKLRVFVWQVLHRILPTTEALREKKVDVVPRCPVCWEALETLEHMFLECPVARALWDHSRLAHLGEDLPRHTFPLFLKKLLAVVHSPALVMSVVAVLWRIWRSRNWVVFEGKQFGIPALMRQFHQQVQEWLSLPRDQTDQLAPPGPYRNI</sequence>
<organism evidence="2 3">
    <name type="scientific">Linum trigynum</name>
    <dbReference type="NCBI Taxonomy" id="586398"/>
    <lineage>
        <taxon>Eukaryota</taxon>
        <taxon>Viridiplantae</taxon>
        <taxon>Streptophyta</taxon>
        <taxon>Embryophyta</taxon>
        <taxon>Tracheophyta</taxon>
        <taxon>Spermatophyta</taxon>
        <taxon>Magnoliopsida</taxon>
        <taxon>eudicotyledons</taxon>
        <taxon>Gunneridae</taxon>
        <taxon>Pentapetalae</taxon>
        <taxon>rosids</taxon>
        <taxon>fabids</taxon>
        <taxon>Malpighiales</taxon>
        <taxon>Linaceae</taxon>
        <taxon>Linum</taxon>
    </lineage>
</organism>
<protein>
    <recommendedName>
        <fullName evidence="1">Reverse transcriptase zinc-binding domain-containing protein</fullName>
    </recommendedName>
</protein>
<dbReference type="PANTHER" id="PTHR33116">
    <property type="entry name" value="REVERSE TRANSCRIPTASE ZINC-BINDING DOMAIN-CONTAINING PROTEIN-RELATED-RELATED"/>
    <property type="match status" value="1"/>
</dbReference>
<proteinExistence type="predicted"/>
<evidence type="ECO:0000259" key="1">
    <source>
        <dbReference type="Pfam" id="PF13966"/>
    </source>
</evidence>
<feature type="domain" description="Reverse transcriptase zinc-binding" evidence="1">
    <location>
        <begin position="163"/>
        <end position="255"/>
    </location>
</feature>
<gene>
    <name evidence="2" type="ORF">LTRI10_LOCUS19158</name>
</gene>
<keyword evidence="3" id="KW-1185">Reference proteome</keyword>
<reference evidence="2 3" key="1">
    <citation type="submission" date="2024-04" db="EMBL/GenBank/DDBJ databases">
        <authorList>
            <person name="Fracassetti M."/>
        </authorList>
    </citation>
    <scope>NUCLEOTIDE SEQUENCE [LARGE SCALE GENOMIC DNA]</scope>
</reference>
<accession>A0AAV2DVX2</accession>
<dbReference type="AlphaFoldDB" id="A0AAV2DVX2"/>
<name>A0AAV2DVX2_9ROSI</name>
<evidence type="ECO:0000313" key="3">
    <source>
        <dbReference type="Proteomes" id="UP001497516"/>
    </source>
</evidence>
<dbReference type="PANTHER" id="PTHR33116:SF86">
    <property type="entry name" value="REVERSE TRANSCRIPTASE DOMAIN-CONTAINING PROTEIN"/>
    <property type="match status" value="1"/>
</dbReference>